<evidence type="ECO:0000256" key="3">
    <source>
        <dbReference type="ARBA" id="ARBA00022448"/>
    </source>
</evidence>
<keyword evidence="8 9" id="KW-0472">Membrane</keyword>
<dbReference type="EMBL" id="VGJX01000191">
    <property type="protein sequence ID" value="MBM3274358.1"/>
    <property type="molecule type" value="Genomic_DNA"/>
</dbReference>
<feature type="transmembrane region" description="Helical" evidence="9">
    <location>
        <begin position="15"/>
        <end position="35"/>
    </location>
</feature>
<dbReference type="InterPro" id="IPR000515">
    <property type="entry name" value="MetI-like"/>
</dbReference>
<keyword evidence="5 10" id="KW-0500">Molybdenum</keyword>
<evidence type="ECO:0000256" key="5">
    <source>
        <dbReference type="ARBA" id="ARBA00022505"/>
    </source>
</evidence>
<comment type="caution">
    <text evidence="12">The sequence shown here is derived from an EMBL/GenBank/DDBJ whole genome shotgun (WGS) entry which is preliminary data.</text>
</comment>
<protein>
    <recommendedName>
        <fullName evidence="10">Molybdenum transport system permease</fullName>
    </recommendedName>
</protein>
<evidence type="ECO:0000256" key="1">
    <source>
        <dbReference type="ARBA" id="ARBA00004651"/>
    </source>
</evidence>
<keyword evidence="7 9" id="KW-1133">Transmembrane helix</keyword>
<feature type="transmembrane region" description="Helical" evidence="9">
    <location>
        <begin position="193"/>
        <end position="212"/>
    </location>
</feature>
<dbReference type="PROSITE" id="PS50928">
    <property type="entry name" value="ABC_TM1"/>
    <property type="match status" value="1"/>
</dbReference>
<feature type="transmembrane region" description="Helical" evidence="9">
    <location>
        <begin position="88"/>
        <end position="106"/>
    </location>
</feature>
<evidence type="ECO:0000256" key="9">
    <source>
        <dbReference type="RuleBase" id="RU363032"/>
    </source>
</evidence>
<organism evidence="12 13">
    <name type="scientific">Candidatus Tanganyikabacteria bacterium</name>
    <dbReference type="NCBI Taxonomy" id="2961651"/>
    <lineage>
        <taxon>Bacteria</taxon>
        <taxon>Bacillati</taxon>
        <taxon>Candidatus Sericytochromatia</taxon>
        <taxon>Candidatus Tanganyikabacteria</taxon>
    </lineage>
</organism>
<dbReference type="CDD" id="cd06261">
    <property type="entry name" value="TM_PBP2"/>
    <property type="match status" value="1"/>
</dbReference>
<evidence type="ECO:0000256" key="10">
    <source>
        <dbReference type="RuleBase" id="RU365097"/>
    </source>
</evidence>
<feature type="domain" description="ABC transmembrane type-1" evidence="11">
    <location>
        <begin position="9"/>
        <end position="213"/>
    </location>
</feature>
<dbReference type="InterPro" id="IPR011867">
    <property type="entry name" value="ModB_ABC"/>
</dbReference>
<evidence type="ECO:0000256" key="7">
    <source>
        <dbReference type="ARBA" id="ARBA00022989"/>
    </source>
</evidence>
<comment type="subcellular location">
    <subcellularLocation>
        <location evidence="1 9">Cell membrane</location>
        <topology evidence="1 9">Multi-pass membrane protein</topology>
    </subcellularLocation>
</comment>
<accession>A0A937X1V4</accession>
<name>A0A937X1V4_9BACT</name>
<keyword evidence="4 10" id="KW-1003">Cell membrane</keyword>
<comment type="similarity">
    <text evidence="2 10">Belongs to the binding-protein-dependent transport system permease family. CysTW subfamily.</text>
</comment>
<evidence type="ECO:0000256" key="6">
    <source>
        <dbReference type="ARBA" id="ARBA00022692"/>
    </source>
</evidence>
<dbReference type="Pfam" id="PF00528">
    <property type="entry name" value="BPD_transp_1"/>
    <property type="match status" value="1"/>
</dbReference>
<dbReference type="PANTHER" id="PTHR30183:SF3">
    <property type="entry name" value="MOLYBDENUM TRANSPORT SYSTEM PERMEASE PROTEIN MODB"/>
    <property type="match status" value="1"/>
</dbReference>
<dbReference type="AlphaFoldDB" id="A0A937X1V4"/>
<evidence type="ECO:0000259" key="11">
    <source>
        <dbReference type="PROSITE" id="PS50928"/>
    </source>
</evidence>
<keyword evidence="6 9" id="KW-0812">Transmembrane</keyword>
<dbReference type="Gene3D" id="1.10.3720.10">
    <property type="entry name" value="MetI-like"/>
    <property type="match status" value="1"/>
</dbReference>
<sequence>MDDAFWFSIELSLKVAALSTVLVALAATPLAWALARREFPGKTLVETLATLPLVLPPTVTGYYLIVLLGRNGYLGKPLFEATGISVMFTWQAAVIAAAVVAFPLMLRPARAAIEAVDREYERVASTLGQNAFQIALNVTFPLAWKGLLAGVVLAFSRALGEFGATMMLAGSIPGRTNTLTLEIYRAFQVGDDARANVAALILTGLSFGVVFLSERLGHGVRR</sequence>
<evidence type="ECO:0000256" key="8">
    <source>
        <dbReference type="ARBA" id="ARBA00023136"/>
    </source>
</evidence>
<reference evidence="12 13" key="1">
    <citation type="submission" date="2019-03" db="EMBL/GenBank/DDBJ databases">
        <title>Lake Tanganyika Metagenome-Assembled Genomes (MAGs).</title>
        <authorList>
            <person name="Tran P."/>
        </authorList>
    </citation>
    <scope>NUCLEOTIDE SEQUENCE [LARGE SCALE GENOMIC DNA]</scope>
    <source>
        <strain evidence="12">K_DeepCast_65m_m2_236</strain>
    </source>
</reference>
<evidence type="ECO:0000313" key="13">
    <source>
        <dbReference type="Proteomes" id="UP000703893"/>
    </source>
</evidence>
<evidence type="ECO:0000256" key="4">
    <source>
        <dbReference type="ARBA" id="ARBA00022475"/>
    </source>
</evidence>
<dbReference type="GO" id="GO:0005886">
    <property type="term" value="C:plasma membrane"/>
    <property type="evidence" value="ECO:0007669"/>
    <property type="project" value="UniProtKB-SubCell"/>
</dbReference>
<gene>
    <name evidence="12" type="primary">modB</name>
    <name evidence="12" type="ORF">FJZ00_04355</name>
</gene>
<comment type="function">
    <text evidence="10">Part of the binding-protein-dependent transport system for molybdenum; probably responsible for the translocation of the substrate across the membrane.</text>
</comment>
<dbReference type="GO" id="GO:0015098">
    <property type="term" value="F:molybdate ion transmembrane transporter activity"/>
    <property type="evidence" value="ECO:0007669"/>
    <property type="project" value="UniProtKB-UniRule"/>
</dbReference>
<proteinExistence type="inferred from homology"/>
<dbReference type="InterPro" id="IPR035906">
    <property type="entry name" value="MetI-like_sf"/>
</dbReference>
<keyword evidence="3 9" id="KW-0813">Transport</keyword>
<comment type="caution">
    <text evidence="10">Lacks conserved residue(s) required for the propagation of feature annotation.</text>
</comment>
<dbReference type="SUPFAM" id="SSF161098">
    <property type="entry name" value="MetI-like"/>
    <property type="match status" value="1"/>
</dbReference>
<dbReference type="Proteomes" id="UP000703893">
    <property type="component" value="Unassembled WGS sequence"/>
</dbReference>
<dbReference type="NCBIfam" id="TIGR02141">
    <property type="entry name" value="modB_ABC"/>
    <property type="match status" value="1"/>
</dbReference>
<dbReference type="PANTHER" id="PTHR30183">
    <property type="entry name" value="MOLYBDENUM TRANSPORT SYSTEM PERMEASE PROTEIN MODB"/>
    <property type="match status" value="1"/>
</dbReference>
<feature type="transmembrane region" description="Helical" evidence="9">
    <location>
        <begin position="47"/>
        <end position="68"/>
    </location>
</feature>
<evidence type="ECO:0000313" key="12">
    <source>
        <dbReference type="EMBL" id="MBM3274358.1"/>
    </source>
</evidence>
<evidence type="ECO:0000256" key="2">
    <source>
        <dbReference type="ARBA" id="ARBA00007069"/>
    </source>
</evidence>